<gene>
    <name evidence="3" type="ORF">AMTR_s00007p00265400</name>
</gene>
<evidence type="ECO:0000259" key="2">
    <source>
        <dbReference type="PROSITE" id="PS50800"/>
    </source>
</evidence>
<dbReference type="PROSITE" id="PS50800">
    <property type="entry name" value="SAP"/>
    <property type="match status" value="1"/>
</dbReference>
<proteinExistence type="predicted"/>
<keyword evidence="4" id="KW-1185">Reference proteome</keyword>
<evidence type="ECO:0000313" key="4">
    <source>
        <dbReference type="Proteomes" id="UP000017836"/>
    </source>
</evidence>
<protein>
    <recommendedName>
        <fullName evidence="2">SAP domain-containing protein</fullName>
    </recommendedName>
</protein>
<dbReference type="InterPro" id="IPR056116">
    <property type="entry name" value="DUF7699"/>
</dbReference>
<feature type="region of interest" description="Disordered" evidence="1">
    <location>
        <begin position="1"/>
        <end position="76"/>
    </location>
</feature>
<dbReference type="AlphaFoldDB" id="W1PC69"/>
<dbReference type="eggNOG" id="ENOG502QUI3">
    <property type="taxonomic scope" value="Eukaryota"/>
</dbReference>
<name>W1PC69_AMBTC</name>
<evidence type="ECO:0000313" key="3">
    <source>
        <dbReference type="EMBL" id="ERN05548.1"/>
    </source>
</evidence>
<dbReference type="HOGENOM" id="CLU_076221_0_0_1"/>
<dbReference type="Pfam" id="PF24766">
    <property type="entry name" value="DUF7699"/>
    <property type="match status" value="1"/>
</dbReference>
<feature type="domain" description="SAP" evidence="2">
    <location>
        <begin position="100"/>
        <end position="134"/>
    </location>
</feature>
<dbReference type="InterPro" id="IPR003034">
    <property type="entry name" value="SAP_dom"/>
</dbReference>
<reference evidence="4" key="1">
    <citation type="journal article" date="2013" name="Science">
        <title>The Amborella genome and the evolution of flowering plants.</title>
        <authorList>
            <consortium name="Amborella Genome Project"/>
        </authorList>
    </citation>
    <scope>NUCLEOTIDE SEQUENCE [LARGE SCALE GENOMIC DNA]</scope>
</reference>
<dbReference type="PANTHER" id="PTHR35323">
    <property type="entry name" value="SAP DOMAIN-CONTAINING PROTEIN"/>
    <property type="match status" value="1"/>
</dbReference>
<organism evidence="3 4">
    <name type="scientific">Amborella trichopoda</name>
    <dbReference type="NCBI Taxonomy" id="13333"/>
    <lineage>
        <taxon>Eukaryota</taxon>
        <taxon>Viridiplantae</taxon>
        <taxon>Streptophyta</taxon>
        <taxon>Embryophyta</taxon>
        <taxon>Tracheophyta</taxon>
        <taxon>Spermatophyta</taxon>
        <taxon>Magnoliopsida</taxon>
        <taxon>Amborellales</taxon>
        <taxon>Amborellaceae</taxon>
        <taxon>Amborella</taxon>
    </lineage>
</organism>
<feature type="compositionally biased region" description="Acidic residues" evidence="1">
    <location>
        <begin position="17"/>
        <end position="41"/>
    </location>
</feature>
<dbReference type="Pfam" id="PF02037">
    <property type="entry name" value="SAP"/>
    <property type="match status" value="1"/>
</dbReference>
<feature type="compositionally biased region" description="Basic and acidic residues" evidence="1">
    <location>
        <begin position="267"/>
        <end position="281"/>
    </location>
</feature>
<dbReference type="EMBL" id="KI394011">
    <property type="protein sequence ID" value="ERN05548.1"/>
    <property type="molecule type" value="Genomic_DNA"/>
</dbReference>
<dbReference type="OMA" id="WADENER"/>
<sequence>MVSTMGDDAEEKWVEERNEEEEEEGEVLDDSSDDPTFDIAEEAQSSLSKLSMRKSRVKKCASNDSSGDESEVQGMDIPALNEKDEKCFEQIEKIIKGGLLETLKVDHCKIYLRKYGLRLTGKKDILLDRIKEHLEILDGNGEKKYPVSSFEIDCRGDACTGDVVLFEQNVYEMFSIASRSATAPSCGTRLVAGRIVKESYGMAKQQHTFTVEVLWSKGVKPWPPLHPLLIKGRNLYRLQTKRQRWADENERKKALDEKHSRGNVARSSREARIQQKQERKNLAGSTR</sequence>
<accession>W1PC69</accession>
<evidence type="ECO:0000256" key="1">
    <source>
        <dbReference type="SAM" id="MobiDB-lite"/>
    </source>
</evidence>
<dbReference type="SUPFAM" id="SSF68906">
    <property type="entry name" value="SAP domain"/>
    <property type="match status" value="1"/>
</dbReference>
<dbReference type="Proteomes" id="UP000017836">
    <property type="component" value="Unassembled WGS sequence"/>
</dbReference>
<feature type="compositionally biased region" description="Basic and acidic residues" evidence="1">
    <location>
        <begin position="247"/>
        <end position="260"/>
    </location>
</feature>
<dbReference type="STRING" id="13333.W1PC69"/>
<dbReference type="InterPro" id="IPR036361">
    <property type="entry name" value="SAP_dom_sf"/>
</dbReference>
<dbReference type="PANTHER" id="PTHR35323:SF5">
    <property type="entry name" value="ZINC FINGER CCCH DOMAIN-CONTAINING PROTEIN 62"/>
    <property type="match status" value="1"/>
</dbReference>
<dbReference type="Gramene" id="ERN05548">
    <property type="protein sequence ID" value="ERN05548"/>
    <property type="gene ID" value="AMTR_s00007p00265400"/>
</dbReference>
<feature type="region of interest" description="Disordered" evidence="1">
    <location>
        <begin position="247"/>
        <end position="287"/>
    </location>
</feature>